<dbReference type="CDD" id="cd11040">
    <property type="entry name" value="CYP7_CYP8-like"/>
    <property type="match status" value="1"/>
</dbReference>
<dbReference type="RefSeq" id="XP_070921331.1">
    <property type="nucleotide sequence ID" value="XM_071065230.1"/>
</dbReference>
<dbReference type="Pfam" id="PF00067">
    <property type="entry name" value="p450"/>
    <property type="match status" value="1"/>
</dbReference>
<dbReference type="SUPFAM" id="SSF48264">
    <property type="entry name" value="Cytochrome P450"/>
    <property type="match status" value="1"/>
</dbReference>
<comment type="caution">
    <text evidence="1">The sequence shown here is derived from an EMBL/GenBank/DDBJ whole genome shotgun (WGS) entry which is preliminary data.</text>
</comment>
<dbReference type="Gene3D" id="1.10.630.10">
    <property type="entry name" value="Cytochrome P450"/>
    <property type="match status" value="1"/>
</dbReference>
<dbReference type="Proteomes" id="UP001628179">
    <property type="component" value="Unassembled WGS sequence"/>
</dbReference>
<gene>
    <name evidence="1" type="ORF">MFIFM68171_09811</name>
</gene>
<dbReference type="GeneID" id="98180553"/>
<dbReference type="PANTHER" id="PTHR47582">
    <property type="entry name" value="P450, PUTATIVE (EUROFUNG)-RELATED"/>
    <property type="match status" value="1"/>
</dbReference>
<protein>
    <submittedName>
        <fullName evidence="1">25-hydroxycholesterol 7-alpha-hydroxylase</fullName>
    </submittedName>
</protein>
<dbReference type="InterPro" id="IPR053007">
    <property type="entry name" value="CYP450_monoxygenase_sec-met"/>
</dbReference>
<sequence length="518" mass="57595">MIRELVYGLAGVFLLAYVVDYVFSLQDDPREPRRIRPRFPVIGHVLGLLQHGPSYYQKTSEMADAEIYTLAVLNFKVYISASSRLLPMIQKQSKALSFRPFLQLVARKYGDASPETYDIFGGSLPDDLSHTVKMSLMPGPNLDDLSLRMGKRVLVDIDAFLQSGKTRLLKWSRHAIVQATSCAVYGEKHPFQDPEVESAYWSWMPYLSAHLVGWLDITGKGYALREKVFKAYIKYCGALPAGTSHLMKEHQRLLDDAGVPPTDKAKQAAIFTIASFSNSAPTLYWTLWELFSRPDILAQVRAELVAHAVVRNDDGSGSGSGNNSFTLDVAALKHHCPLLLSVFQETQRTRHVNPSFRKVMTDVVLDDKYLLKAGNYLQVPGNVIHGERGIWGAEAAEFDPYRFVPGHRDAKPNGGGADASGFVPWGAAPYLCPARQFAAVEIMIVAALLALRADLHPVGEDGKEIKWDRNPPLNFSDLSTLSPPKKDVPMRITVRQEWAGKWSLKMGESRSRVPLASG</sequence>
<evidence type="ECO:0000313" key="1">
    <source>
        <dbReference type="EMBL" id="GAB1319601.1"/>
    </source>
</evidence>
<keyword evidence="2" id="KW-1185">Reference proteome</keyword>
<proteinExistence type="predicted"/>
<dbReference type="EMBL" id="BAAFSV010000005">
    <property type="protein sequence ID" value="GAB1319601.1"/>
    <property type="molecule type" value="Genomic_DNA"/>
</dbReference>
<dbReference type="PANTHER" id="PTHR47582:SF1">
    <property type="entry name" value="P450, PUTATIVE (EUROFUNG)-RELATED"/>
    <property type="match status" value="1"/>
</dbReference>
<organism evidence="1 2">
    <name type="scientific">Madurella fahalii</name>
    <dbReference type="NCBI Taxonomy" id="1157608"/>
    <lineage>
        <taxon>Eukaryota</taxon>
        <taxon>Fungi</taxon>
        <taxon>Dikarya</taxon>
        <taxon>Ascomycota</taxon>
        <taxon>Pezizomycotina</taxon>
        <taxon>Sordariomycetes</taxon>
        <taxon>Sordariomycetidae</taxon>
        <taxon>Sordariales</taxon>
        <taxon>Sordariales incertae sedis</taxon>
        <taxon>Madurella</taxon>
    </lineage>
</organism>
<evidence type="ECO:0000313" key="2">
    <source>
        <dbReference type="Proteomes" id="UP001628179"/>
    </source>
</evidence>
<accession>A0ABQ0GPF4</accession>
<dbReference type="InterPro" id="IPR036396">
    <property type="entry name" value="Cyt_P450_sf"/>
</dbReference>
<dbReference type="InterPro" id="IPR001128">
    <property type="entry name" value="Cyt_P450"/>
</dbReference>
<name>A0ABQ0GPF4_9PEZI</name>
<reference evidence="1 2" key="1">
    <citation type="submission" date="2024-09" db="EMBL/GenBank/DDBJ databases">
        <title>Itraconazole resistance in Madurella fahalii resulting from another homologue of gene encoding cytochrome P450 14-alpha sterol demethylase (CYP51).</title>
        <authorList>
            <person name="Yoshioka I."/>
            <person name="Fahal A.H."/>
            <person name="Kaneko S."/>
            <person name="Yaguchi T."/>
        </authorList>
    </citation>
    <scope>NUCLEOTIDE SEQUENCE [LARGE SCALE GENOMIC DNA]</scope>
    <source>
        <strain evidence="1 2">IFM 68171</strain>
    </source>
</reference>